<evidence type="ECO:0000313" key="4">
    <source>
        <dbReference type="Proteomes" id="UP000540685"/>
    </source>
</evidence>
<dbReference type="Proteomes" id="UP000540685">
    <property type="component" value="Unassembled WGS sequence"/>
</dbReference>
<organism evidence="3 4">
    <name type="scientific">Streptosporangium becharense</name>
    <dbReference type="NCBI Taxonomy" id="1816182"/>
    <lineage>
        <taxon>Bacteria</taxon>
        <taxon>Bacillati</taxon>
        <taxon>Actinomycetota</taxon>
        <taxon>Actinomycetes</taxon>
        <taxon>Streptosporangiales</taxon>
        <taxon>Streptosporangiaceae</taxon>
        <taxon>Streptosporangium</taxon>
    </lineage>
</organism>
<dbReference type="PANTHER" id="PTHR33824">
    <property type="entry name" value="POLYKETIDE CYCLASE/DEHYDRASE AND LIPID TRANSPORT SUPERFAMILY PROTEIN"/>
    <property type="match status" value="1"/>
</dbReference>
<protein>
    <submittedName>
        <fullName evidence="3">Putative membrane protein</fullName>
    </submittedName>
</protein>
<dbReference type="SUPFAM" id="SSF55961">
    <property type="entry name" value="Bet v1-like"/>
    <property type="match status" value="1"/>
</dbReference>
<dbReference type="InterPro" id="IPR023393">
    <property type="entry name" value="START-like_dom_sf"/>
</dbReference>
<evidence type="ECO:0000259" key="2">
    <source>
        <dbReference type="Pfam" id="PF03364"/>
    </source>
</evidence>
<proteinExistence type="predicted"/>
<feature type="region of interest" description="Disordered" evidence="1">
    <location>
        <begin position="274"/>
        <end position="303"/>
    </location>
</feature>
<evidence type="ECO:0000256" key="1">
    <source>
        <dbReference type="SAM" id="MobiDB-lite"/>
    </source>
</evidence>
<evidence type="ECO:0000313" key="3">
    <source>
        <dbReference type="EMBL" id="MBB5820126.1"/>
    </source>
</evidence>
<dbReference type="Gene3D" id="3.30.530.20">
    <property type="match status" value="1"/>
</dbReference>
<dbReference type="CDD" id="cd07817">
    <property type="entry name" value="SRPBCC_8"/>
    <property type="match status" value="1"/>
</dbReference>
<feature type="domain" description="Coenzyme Q-binding protein COQ10 START" evidence="2">
    <location>
        <begin position="138"/>
        <end position="263"/>
    </location>
</feature>
<comment type="caution">
    <text evidence="3">The sequence shown here is derived from an EMBL/GenBank/DDBJ whole genome shotgun (WGS) entry which is preliminary data.</text>
</comment>
<dbReference type="Pfam" id="PF03364">
    <property type="entry name" value="Polyketide_cyc"/>
    <property type="match status" value="1"/>
</dbReference>
<gene>
    <name evidence="3" type="ORF">F4562_003188</name>
</gene>
<dbReference type="EMBL" id="JACHMP010000001">
    <property type="protein sequence ID" value="MBB5820126.1"/>
    <property type="molecule type" value="Genomic_DNA"/>
</dbReference>
<accession>A0A7W9IGH9</accession>
<dbReference type="InterPro" id="IPR047137">
    <property type="entry name" value="ORF3"/>
</dbReference>
<name>A0A7W9IGH9_9ACTN</name>
<dbReference type="RefSeq" id="WP_221206070.1">
    <property type="nucleotide sequence ID" value="NZ_JACHMP010000001.1"/>
</dbReference>
<dbReference type="AlphaFoldDB" id="A0A7W9IGH9"/>
<dbReference type="InterPro" id="IPR005031">
    <property type="entry name" value="COQ10_START"/>
</dbReference>
<dbReference type="PANTHER" id="PTHR33824:SF7">
    <property type="entry name" value="POLYKETIDE CYCLASE_DEHYDRASE AND LIPID TRANSPORT SUPERFAMILY PROTEIN"/>
    <property type="match status" value="1"/>
</dbReference>
<sequence length="303" mass="32837">MTNRLARALGWASLGLGAAQVAAPGAVGRLAGIGDSAPVRGTVVLVGARELFHAMLLLGSRVPAPWVWTRVAGDILDLTMLGRAVATRAGRRRLRVVAVTGAVAGIAAADLWTALRASRRGVGGPDERAGNLYASITVNRPRQEVYRYWRDIENLPRFMIHLESVRVTGDGHSRWRVKAPANLTVEWDAEIVEDRPGEMLAWRSLPGSTVGSGGLVRFADAPGGRGTEVRVELRYDVPGGRIGLAVARLLGEHPEQQVRDDLRRFKQIVETGEVVRSEGSPEGTRAFRQVTQRPAQPVMRGFP</sequence>
<keyword evidence="4" id="KW-1185">Reference proteome</keyword>
<reference evidence="3 4" key="1">
    <citation type="submission" date="2020-08" db="EMBL/GenBank/DDBJ databases">
        <title>Sequencing the genomes of 1000 actinobacteria strains.</title>
        <authorList>
            <person name="Klenk H.-P."/>
        </authorList>
    </citation>
    <scope>NUCLEOTIDE SEQUENCE [LARGE SCALE GENOMIC DNA]</scope>
    <source>
        <strain evidence="3 4">DSM 46887</strain>
    </source>
</reference>